<evidence type="ECO:0000313" key="8">
    <source>
        <dbReference type="Proteomes" id="UP001500556"/>
    </source>
</evidence>
<dbReference type="EMBL" id="BAABLO010000011">
    <property type="protein sequence ID" value="GAA4726605.1"/>
    <property type="molecule type" value="Genomic_DNA"/>
</dbReference>
<protein>
    <recommendedName>
        <fullName evidence="6">SURF1-like protein</fullName>
    </recommendedName>
</protein>
<dbReference type="InterPro" id="IPR002994">
    <property type="entry name" value="Surf1/Shy1"/>
</dbReference>
<sequence>MLRTALKPRWLGLFALLVLLVVTFVQLGFWQLHVAQDKGLADALRHARDARPTAIDTVVGPHQKFPNPQSNRAVTAVGTYVAAEQFLVGPRRLDGRTGWWVVTPVVVEETGARLPVVRGFVTDPAAAAAVPSGRVEVDGTLAPGESPAAAPAGTAARAGGLEVLGSLDLSILVNRWPGDLYNAFVFAQGERTPTGAGVPATPGVEHVPPPEVTGGLKWRNATYALQWWVFAGFAVFMWFRMVRDDAHREREARDEREPTRVEESTA</sequence>
<dbReference type="RefSeq" id="WP_345503923.1">
    <property type="nucleotide sequence ID" value="NZ_BAABLO010000011.1"/>
</dbReference>
<accession>A0ABP8YHP4</accession>
<feature type="transmembrane region" description="Helical" evidence="6">
    <location>
        <begin position="225"/>
        <end position="242"/>
    </location>
</feature>
<gene>
    <name evidence="7" type="ORF">GCM10025782_26270</name>
</gene>
<evidence type="ECO:0000313" key="7">
    <source>
        <dbReference type="EMBL" id="GAA4726605.1"/>
    </source>
</evidence>
<organism evidence="7 8">
    <name type="scientific">Pedococcus ginsenosidimutans</name>
    <dbReference type="NCBI Taxonomy" id="490570"/>
    <lineage>
        <taxon>Bacteria</taxon>
        <taxon>Bacillati</taxon>
        <taxon>Actinomycetota</taxon>
        <taxon>Actinomycetes</taxon>
        <taxon>Micrococcales</taxon>
        <taxon>Intrasporangiaceae</taxon>
        <taxon>Pedococcus</taxon>
    </lineage>
</organism>
<dbReference type="PROSITE" id="PS50895">
    <property type="entry name" value="SURF1"/>
    <property type="match status" value="1"/>
</dbReference>
<dbReference type="InterPro" id="IPR045214">
    <property type="entry name" value="Surf1/Surf4"/>
</dbReference>
<name>A0ABP8YHP4_9MICO</name>
<proteinExistence type="inferred from homology"/>
<comment type="similarity">
    <text evidence="2 6">Belongs to the SURF1 family.</text>
</comment>
<dbReference type="Pfam" id="PF02104">
    <property type="entry name" value="SURF1"/>
    <property type="match status" value="1"/>
</dbReference>
<dbReference type="Proteomes" id="UP001500556">
    <property type="component" value="Unassembled WGS sequence"/>
</dbReference>
<dbReference type="PANTHER" id="PTHR23427">
    <property type="entry name" value="SURFEIT LOCUS PROTEIN"/>
    <property type="match status" value="1"/>
</dbReference>
<keyword evidence="4 6" id="KW-1133">Transmembrane helix</keyword>
<dbReference type="PANTHER" id="PTHR23427:SF2">
    <property type="entry name" value="SURFEIT LOCUS PROTEIN 1"/>
    <property type="match status" value="1"/>
</dbReference>
<evidence type="ECO:0000256" key="4">
    <source>
        <dbReference type="ARBA" id="ARBA00022989"/>
    </source>
</evidence>
<keyword evidence="5 6" id="KW-0472">Membrane</keyword>
<comment type="caution">
    <text evidence="6">Lacks conserved residue(s) required for the propagation of feature annotation.</text>
</comment>
<evidence type="ECO:0000256" key="3">
    <source>
        <dbReference type="ARBA" id="ARBA00022692"/>
    </source>
</evidence>
<keyword evidence="3 6" id="KW-0812">Transmembrane</keyword>
<evidence type="ECO:0000256" key="6">
    <source>
        <dbReference type="RuleBase" id="RU363076"/>
    </source>
</evidence>
<evidence type="ECO:0000256" key="1">
    <source>
        <dbReference type="ARBA" id="ARBA00004370"/>
    </source>
</evidence>
<evidence type="ECO:0000256" key="5">
    <source>
        <dbReference type="ARBA" id="ARBA00023136"/>
    </source>
</evidence>
<comment type="caution">
    <text evidence="7">The sequence shown here is derived from an EMBL/GenBank/DDBJ whole genome shotgun (WGS) entry which is preliminary data.</text>
</comment>
<reference evidence="8" key="1">
    <citation type="journal article" date="2019" name="Int. J. Syst. Evol. Microbiol.">
        <title>The Global Catalogue of Microorganisms (GCM) 10K type strain sequencing project: providing services to taxonomists for standard genome sequencing and annotation.</title>
        <authorList>
            <consortium name="The Broad Institute Genomics Platform"/>
            <consortium name="The Broad Institute Genome Sequencing Center for Infectious Disease"/>
            <person name="Wu L."/>
            <person name="Ma J."/>
        </authorList>
    </citation>
    <scope>NUCLEOTIDE SEQUENCE [LARGE SCALE GENOMIC DNA]</scope>
    <source>
        <strain evidence="8">JCM 18961</strain>
    </source>
</reference>
<keyword evidence="8" id="KW-1185">Reference proteome</keyword>
<comment type="subcellular location">
    <subcellularLocation>
        <location evidence="6">Cell membrane</location>
        <topology evidence="6">Multi-pass membrane protein</topology>
    </subcellularLocation>
    <subcellularLocation>
        <location evidence="1">Membrane</location>
    </subcellularLocation>
</comment>
<keyword evidence="6" id="KW-1003">Cell membrane</keyword>
<evidence type="ECO:0000256" key="2">
    <source>
        <dbReference type="ARBA" id="ARBA00007165"/>
    </source>
</evidence>